<dbReference type="OrthoDB" id="9768177at2"/>
<dbReference type="InterPro" id="IPR036942">
    <property type="entry name" value="Beta-barrel_TonB_sf"/>
</dbReference>
<evidence type="ECO:0000256" key="2">
    <source>
        <dbReference type="ARBA" id="ARBA00022448"/>
    </source>
</evidence>
<protein>
    <submittedName>
        <fullName evidence="14">TonB-linked outer membrane protein, SusC/RagA family</fullName>
    </submittedName>
</protein>
<dbReference type="InterPro" id="IPR037066">
    <property type="entry name" value="Plug_dom_sf"/>
</dbReference>
<evidence type="ECO:0000259" key="13">
    <source>
        <dbReference type="Pfam" id="PF07715"/>
    </source>
</evidence>
<dbReference type="InterPro" id="IPR000531">
    <property type="entry name" value="Beta-barrel_TonB"/>
</dbReference>
<reference evidence="15" key="1">
    <citation type="submission" date="2016-10" db="EMBL/GenBank/DDBJ databases">
        <authorList>
            <person name="Varghese N."/>
            <person name="Submissions S."/>
        </authorList>
    </citation>
    <scope>NUCLEOTIDE SEQUENCE [LARGE SCALE GENOMIC DNA]</scope>
    <source>
        <strain evidence="15">DSM 3695</strain>
    </source>
</reference>
<comment type="similarity">
    <text evidence="8 9">Belongs to the TonB-dependent receptor family.</text>
</comment>
<evidence type="ECO:0000259" key="12">
    <source>
        <dbReference type="Pfam" id="PF00593"/>
    </source>
</evidence>
<evidence type="ECO:0000256" key="11">
    <source>
        <dbReference type="SAM" id="SignalP"/>
    </source>
</evidence>
<dbReference type="STRING" id="29529.SAMN04488122_1808"/>
<comment type="subcellular location">
    <subcellularLocation>
        <location evidence="1 8">Cell outer membrane</location>
        <topology evidence="1 8">Multi-pass membrane protein</topology>
    </subcellularLocation>
</comment>
<dbReference type="Pfam" id="PF00593">
    <property type="entry name" value="TonB_dep_Rec_b-barrel"/>
    <property type="match status" value="1"/>
</dbReference>
<keyword evidence="6 8" id="KW-0472">Membrane</keyword>
<dbReference type="SUPFAM" id="SSF56935">
    <property type="entry name" value="Porins"/>
    <property type="match status" value="1"/>
</dbReference>
<dbReference type="Pfam" id="PF13715">
    <property type="entry name" value="CarbopepD_reg_2"/>
    <property type="match status" value="1"/>
</dbReference>
<dbReference type="NCBIfam" id="TIGR04056">
    <property type="entry name" value="OMP_RagA_SusC"/>
    <property type="match status" value="1"/>
</dbReference>
<dbReference type="AlphaFoldDB" id="A0A1I0QVU8"/>
<keyword evidence="15" id="KW-1185">Reference proteome</keyword>
<accession>A0A1I0QVU8</accession>
<dbReference type="GO" id="GO:0009279">
    <property type="term" value="C:cell outer membrane"/>
    <property type="evidence" value="ECO:0007669"/>
    <property type="project" value="UniProtKB-SubCell"/>
</dbReference>
<dbReference type="InterPro" id="IPR008969">
    <property type="entry name" value="CarboxyPept-like_regulatory"/>
</dbReference>
<dbReference type="Gene3D" id="2.60.40.1120">
    <property type="entry name" value="Carboxypeptidase-like, regulatory domain"/>
    <property type="match status" value="1"/>
</dbReference>
<dbReference type="Proteomes" id="UP000199310">
    <property type="component" value="Unassembled WGS sequence"/>
</dbReference>
<dbReference type="InterPro" id="IPR023997">
    <property type="entry name" value="TonB-dep_OMP_SusC/RagA_CS"/>
</dbReference>
<keyword evidence="4 8" id="KW-0812">Transmembrane</keyword>
<evidence type="ECO:0000256" key="4">
    <source>
        <dbReference type="ARBA" id="ARBA00022692"/>
    </source>
</evidence>
<dbReference type="Pfam" id="PF07715">
    <property type="entry name" value="Plug"/>
    <property type="match status" value="1"/>
</dbReference>
<evidence type="ECO:0000256" key="8">
    <source>
        <dbReference type="PROSITE-ProRule" id="PRU01360"/>
    </source>
</evidence>
<evidence type="ECO:0000256" key="5">
    <source>
        <dbReference type="ARBA" id="ARBA00023077"/>
    </source>
</evidence>
<feature type="chain" id="PRO_5011761245" evidence="11">
    <location>
        <begin position="21"/>
        <end position="1047"/>
    </location>
</feature>
<keyword evidence="2 8" id="KW-0813">Transport</keyword>
<keyword evidence="3 8" id="KW-1134">Transmembrane beta strand</keyword>
<feature type="signal peptide" evidence="11">
    <location>
        <begin position="1"/>
        <end position="20"/>
    </location>
</feature>
<dbReference type="SUPFAM" id="SSF49464">
    <property type="entry name" value="Carboxypeptidase regulatory domain-like"/>
    <property type="match status" value="1"/>
</dbReference>
<dbReference type="EMBL" id="FOJG01000001">
    <property type="protein sequence ID" value="SEW31829.1"/>
    <property type="molecule type" value="Genomic_DNA"/>
</dbReference>
<feature type="domain" description="TonB-dependent receptor plug" evidence="13">
    <location>
        <begin position="115"/>
        <end position="235"/>
    </location>
</feature>
<dbReference type="PROSITE" id="PS52016">
    <property type="entry name" value="TONB_DEPENDENT_REC_3"/>
    <property type="match status" value="1"/>
</dbReference>
<dbReference type="InterPro" id="IPR023996">
    <property type="entry name" value="TonB-dep_OMP_SusC/RagA"/>
</dbReference>
<gene>
    <name evidence="14" type="ORF">SAMN04488122_1808</name>
</gene>
<evidence type="ECO:0000256" key="7">
    <source>
        <dbReference type="ARBA" id="ARBA00023237"/>
    </source>
</evidence>
<dbReference type="Gene3D" id="2.40.170.20">
    <property type="entry name" value="TonB-dependent receptor, beta-barrel domain"/>
    <property type="match status" value="1"/>
</dbReference>
<keyword evidence="7 8" id="KW-0998">Cell outer membrane</keyword>
<sequence length="1047" mass="113738">MRKILLVLAGMLLVAHSLLAQTTHTVKGKVTDDNSNGLPGVSVSVPGGKSGTVTDGKGEFSFSVPDNTKSLKVSFIGYESKTVVIQGNDAGTIVLLADSKAISEVVVVGYGTQRKKDVTGSIVSVKGGAIAELPVQSFEAGLGGRAAGVQITVPNGIVNNPPVFRIRGSNSISMSAYPLIVIDGVPAFSGDVGATISNSPLNPLASINPADIASIDIAKDAAATAIYGSRAANGVVFVTTKKGKAGRPRVAYDGWVGTTKPTRLPEVLNSAQFLEIKNEALKNAGSTDRYVLNEDANGKPIDTKWMDVVYRDQTVSQNHNVNVSGGTESTSYYFSAGYTKQQGILKRNDFARKSLLFSIDQQLGKAFSIGSRMSYSNEQSLISGSSGSLEGEAFNSGGLARLAFLTSPLVSPYNNDGSYNLSGSGMSGGKNTLPVAIYNPQVLLDKDHSNTEASHIQGNVYLQLKPTDWITLKTQYGVDYILMNNDIYLNNLSGDGVSSNGDVMSIYTQNKRWVWSNTLQLDRSFGKHNLSLLGGFEQQRDSRERYGLRRQKQMDNYFNNSEGGWLTDLSRYLLRRENYLLSAFSRLNYNYNEKYFISANVRQDQYSAFGPNYKKGLFYGFSAGWEITKESFWTNAGLDHVFSSFKIRASHGKVGNFAGLGDYDALSLYKPSPYGGNPSIYFNQAGNPDLNWETSKKTDIGFTYGLLNNRISGEFSYYYNDINGLILFVPQMPSAGIPITNINATIATIPTNVGSMYNKGVEFSVNAVAVDKANFSWNVGFNIAYNKNQITSLAGDITTIPFVTSSLEQTSVNKVGHPASMLYVVRTDGVDPATGRRIFINANGDRVFFNNADAVKYKYEDGKTAPTVGVKDAVAYKNTNPKFLGGLENTFRYKAFELNVLLTYQTGFYVYYGSNAGLRDQRYWNNSTDVLNRWQKASDQTDMPRVVYGDNISNGSSFAIAANVFKGDFVKLNTVGLSYTVPEKAAKAIRLQGARVYVRGQNLALITKYPGPDPEVSSNGNNASGQGVDRNTIGNGRTLTVGLNVNF</sequence>
<evidence type="ECO:0000256" key="9">
    <source>
        <dbReference type="RuleBase" id="RU003357"/>
    </source>
</evidence>
<evidence type="ECO:0000256" key="3">
    <source>
        <dbReference type="ARBA" id="ARBA00022452"/>
    </source>
</evidence>
<dbReference type="NCBIfam" id="TIGR04057">
    <property type="entry name" value="SusC_RagA_signa"/>
    <property type="match status" value="1"/>
</dbReference>
<organism evidence="14 15">
    <name type="scientific">Chitinophaga arvensicola</name>
    <dbReference type="NCBI Taxonomy" id="29529"/>
    <lineage>
        <taxon>Bacteria</taxon>
        <taxon>Pseudomonadati</taxon>
        <taxon>Bacteroidota</taxon>
        <taxon>Chitinophagia</taxon>
        <taxon>Chitinophagales</taxon>
        <taxon>Chitinophagaceae</taxon>
        <taxon>Chitinophaga</taxon>
    </lineage>
</organism>
<keyword evidence="5 9" id="KW-0798">TonB box</keyword>
<evidence type="ECO:0000313" key="14">
    <source>
        <dbReference type="EMBL" id="SEW31829.1"/>
    </source>
</evidence>
<dbReference type="InterPro" id="IPR012910">
    <property type="entry name" value="Plug_dom"/>
</dbReference>
<dbReference type="RefSeq" id="WP_089893369.1">
    <property type="nucleotide sequence ID" value="NZ_FOJG01000001.1"/>
</dbReference>
<evidence type="ECO:0000256" key="6">
    <source>
        <dbReference type="ARBA" id="ARBA00023136"/>
    </source>
</evidence>
<evidence type="ECO:0000256" key="10">
    <source>
        <dbReference type="SAM" id="MobiDB-lite"/>
    </source>
</evidence>
<keyword evidence="11" id="KW-0732">Signal</keyword>
<evidence type="ECO:0000256" key="1">
    <source>
        <dbReference type="ARBA" id="ARBA00004571"/>
    </source>
</evidence>
<feature type="compositionally biased region" description="Polar residues" evidence="10">
    <location>
        <begin position="1016"/>
        <end position="1025"/>
    </location>
</feature>
<name>A0A1I0QVU8_9BACT</name>
<dbReference type="Gene3D" id="2.170.130.10">
    <property type="entry name" value="TonB-dependent receptor, plug domain"/>
    <property type="match status" value="1"/>
</dbReference>
<feature type="region of interest" description="Disordered" evidence="10">
    <location>
        <begin position="1010"/>
        <end position="1031"/>
    </location>
</feature>
<feature type="domain" description="TonB-dependent receptor-like beta-barrel" evidence="12">
    <location>
        <begin position="413"/>
        <end position="791"/>
    </location>
</feature>
<proteinExistence type="inferred from homology"/>
<dbReference type="InterPro" id="IPR039426">
    <property type="entry name" value="TonB-dep_rcpt-like"/>
</dbReference>
<evidence type="ECO:0000313" key="15">
    <source>
        <dbReference type="Proteomes" id="UP000199310"/>
    </source>
</evidence>